<evidence type="ECO:0000313" key="4">
    <source>
        <dbReference type="Proteomes" id="UP000518887"/>
    </source>
</evidence>
<feature type="domain" description="Tail specific protease" evidence="2">
    <location>
        <begin position="285"/>
        <end position="520"/>
    </location>
</feature>
<evidence type="ECO:0000256" key="1">
    <source>
        <dbReference type="SAM" id="SignalP"/>
    </source>
</evidence>
<dbReference type="Pfam" id="PF03572">
    <property type="entry name" value="Peptidase_S41"/>
    <property type="match status" value="1"/>
</dbReference>
<keyword evidence="3" id="KW-0378">Hydrolase</keyword>
<dbReference type="PROSITE" id="PS51257">
    <property type="entry name" value="PROKAR_LIPOPROTEIN"/>
    <property type="match status" value="1"/>
</dbReference>
<evidence type="ECO:0000259" key="2">
    <source>
        <dbReference type="Pfam" id="PF03572"/>
    </source>
</evidence>
<keyword evidence="1" id="KW-0732">Signal</keyword>
<comment type="caution">
    <text evidence="3">The sequence shown here is derived from an EMBL/GenBank/DDBJ whole genome shotgun (WGS) entry which is preliminary data.</text>
</comment>
<dbReference type="RefSeq" id="WP_184657820.1">
    <property type="nucleotide sequence ID" value="NZ_CP031518.1"/>
</dbReference>
<dbReference type="InterPro" id="IPR005151">
    <property type="entry name" value="Tail-specific_protease"/>
</dbReference>
<dbReference type="InterPro" id="IPR029045">
    <property type="entry name" value="ClpP/crotonase-like_dom_sf"/>
</dbReference>
<name>A0A7W8G7V4_9SPIR</name>
<dbReference type="GO" id="GO:0006508">
    <property type="term" value="P:proteolysis"/>
    <property type="evidence" value="ECO:0007669"/>
    <property type="project" value="InterPro"/>
</dbReference>
<dbReference type="SUPFAM" id="SSF52096">
    <property type="entry name" value="ClpP/crotonase"/>
    <property type="match status" value="1"/>
</dbReference>
<dbReference type="AlphaFoldDB" id="A0A7W8G7V4"/>
<proteinExistence type="predicted"/>
<dbReference type="GO" id="GO:0007165">
    <property type="term" value="P:signal transduction"/>
    <property type="evidence" value="ECO:0007669"/>
    <property type="project" value="TreeGrafter"/>
</dbReference>
<keyword evidence="4" id="KW-1185">Reference proteome</keyword>
<protein>
    <submittedName>
        <fullName evidence="3">Flagellum-specific peptidoglycan hydrolase FlgJ</fullName>
    </submittedName>
</protein>
<feature type="chain" id="PRO_5031356100" evidence="1">
    <location>
        <begin position="18"/>
        <end position="567"/>
    </location>
</feature>
<reference evidence="3 4" key="1">
    <citation type="submission" date="2020-08" db="EMBL/GenBank/DDBJ databases">
        <title>Genomic Encyclopedia of Type Strains, Phase IV (KMG-IV): sequencing the most valuable type-strain genomes for metagenomic binning, comparative biology and taxonomic classification.</title>
        <authorList>
            <person name="Goeker M."/>
        </authorList>
    </citation>
    <scope>NUCLEOTIDE SEQUENCE [LARGE SCALE GENOMIC DNA]</scope>
    <source>
        <strain evidence="3 4">DSM 103462</strain>
    </source>
</reference>
<dbReference type="EMBL" id="JACHFQ010000002">
    <property type="protein sequence ID" value="MBB5225493.1"/>
    <property type="molecule type" value="Genomic_DNA"/>
</dbReference>
<gene>
    <name evidence="3" type="ORF">HNP76_000837</name>
</gene>
<dbReference type="Proteomes" id="UP000518887">
    <property type="component" value="Unassembled WGS sequence"/>
</dbReference>
<feature type="signal peptide" evidence="1">
    <location>
        <begin position="1"/>
        <end position="17"/>
    </location>
</feature>
<dbReference type="PANTHER" id="PTHR32060:SF30">
    <property type="entry name" value="CARBOXY-TERMINAL PROCESSING PROTEASE CTPA"/>
    <property type="match status" value="1"/>
</dbReference>
<sequence length="567" mass="64493">MKKVSLIQKNLTMLAFAGILSSFWLLGCASTSGGNTLPSVHVTSEEFKANALKVEPCEWKDIENPYENFNSVEKISEDQLEKDLDMFCWIFKTTYAGYENACERGLDLELLKKNIKNHFEGKEISVEEFFEVLKAELSGKIQDTHFSIHLNNWSWHFCDNYIVYWSDIFVKKTGDSFEVVEVGEDSAKLGIKTGSKYEGSTENLFYYPGKGEGIYRVGEIEKARLPAYSQMLKKTDDKINVAPSQEKSLLVSIDGKVYEIHAKSEVPINMLPNVRYGEKQTENSAYISLSSFQQPPADSKYRRGADKNFQKFMKAGSNFQDKKNIIVDLRSNSGGYDTYGTNFFINLYVPGSKNVSEYDLARYGIGIASKFWKAENFVPAKQVQSPALTQLEAMKYKKFNTQTREADNIVENMLLEQKNAPCKITYDSRNFLDKMAEHALPVPEKPHFTGKLIILIDRNSASATEEFVWTAKEDFGNQVIVVGENSSGCCEYWNVNPFRLSESKIVFYISATEMTGSLKRFKNWHGEGFGVYPDVWTNGVDLLETLVNLTSDESLREKIQNIEWGLQ</sequence>
<organism evidence="3 4">
    <name type="scientific">Treponema ruminis</name>
    <dbReference type="NCBI Taxonomy" id="744515"/>
    <lineage>
        <taxon>Bacteria</taxon>
        <taxon>Pseudomonadati</taxon>
        <taxon>Spirochaetota</taxon>
        <taxon>Spirochaetia</taxon>
        <taxon>Spirochaetales</taxon>
        <taxon>Treponemataceae</taxon>
        <taxon>Treponema</taxon>
    </lineage>
</organism>
<dbReference type="Gene3D" id="3.90.226.10">
    <property type="entry name" value="2-enoyl-CoA Hydratase, Chain A, domain 1"/>
    <property type="match status" value="1"/>
</dbReference>
<dbReference type="GO" id="GO:0030288">
    <property type="term" value="C:outer membrane-bounded periplasmic space"/>
    <property type="evidence" value="ECO:0007669"/>
    <property type="project" value="TreeGrafter"/>
</dbReference>
<dbReference type="PANTHER" id="PTHR32060">
    <property type="entry name" value="TAIL-SPECIFIC PROTEASE"/>
    <property type="match status" value="1"/>
</dbReference>
<accession>A0A7W8G7V4</accession>
<dbReference type="GO" id="GO:0008236">
    <property type="term" value="F:serine-type peptidase activity"/>
    <property type="evidence" value="ECO:0007669"/>
    <property type="project" value="InterPro"/>
</dbReference>
<evidence type="ECO:0000313" key="3">
    <source>
        <dbReference type="EMBL" id="MBB5225493.1"/>
    </source>
</evidence>
<dbReference type="GO" id="GO:0004175">
    <property type="term" value="F:endopeptidase activity"/>
    <property type="evidence" value="ECO:0007669"/>
    <property type="project" value="TreeGrafter"/>
</dbReference>